<dbReference type="PROSITE" id="PS50931">
    <property type="entry name" value="HTH_LYSR"/>
    <property type="match status" value="1"/>
</dbReference>
<sequence length="308" mass="34097">MRLPTLRQLQYLTSVVEEKHFGHAAEKCFVTQSTLSAGIQDLEQLLEVSLLERTNRKVLPTPIGEEIASRAQQILSLSEDLVDLAQSEKNPLSGRIQIGVIPTISPFLLPKVLPSVRKQLPNLEIVLIEDQSERLLDRLEAGSIDVAVLAFPFNTRGLTHRVFAKEPFWIAMPKNHNLAKAKKLKAADLPTNELLLLAEGHCMREHALSACQLPASAQRKSVQATSLYTLIEMVASGLGITLIPDMAINSDMVSHSDISLVPLENNNNQAVREIGLVWRPSFRRTATLEQLAKTFSDALADTDYSLRA</sequence>
<dbReference type="CDD" id="cd08411">
    <property type="entry name" value="PBP2_OxyR"/>
    <property type="match status" value="1"/>
</dbReference>
<dbReference type="AlphaFoldDB" id="A0A0A0BIV0"/>
<dbReference type="Gene3D" id="1.10.10.10">
    <property type="entry name" value="Winged helix-like DNA-binding domain superfamily/Winged helix DNA-binding domain"/>
    <property type="match status" value="1"/>
</dbReference>
<keyword evidence="2" id="KW-0805">Transcription regulation</keyword>
<evidence type="ECO:0000256" key="4">
    <source>
        <dbReference type="ARBA" id="ARBA00023163"/>
    </source>
</evidence>
<dbReference type="RefSeq" id="WP_036311259.1">
    <property type="nucleotide sequence ID" value="NZ_JRQD01000001.1"/>
</dbReference>
<keyword evidence="3" id="KW-0238">DNA-binding</keyword>
<dbReference type="Gene3D" id="3.40.190.10">
    <property type="entry name" value="Periplasmic binding protein-like II"/>
    <property type="match status" value="2"/>
</dbReference>
<evidence type="ECO:0000256" key="1">
    <source>
        <dbReference type="ARBA" id="ARBA00009437"/>
    </source>
</evidence>
<dbReference type="GO" id="GO:0003700">
    <property type="term" value="F:DNA-binding transcription factor activity"/>
    <property type="evidence" value="ECO:0007669"/>
    <property type="project" value="InterPro"/>
</dbReference>
<gene>
    <name evidence="6" type="ORF">LP43_0308</name>
</gene>
<evidence type="ECO:0000313" key="6">
    <source>
        <dbReference type="EMBL" id="KGM07891.1"/>
    </source>
</evidence>
<evidence type="ECO:0000256" key="2">
    <source>
        <dbReference type="ARBA" id="ARBA00023015"/>
    </source>
</evidence>
<feature type="domain" description="HTH lysR-type" evidence="5">
    <location>
        <begin position="4"/>
        <end position="61"/>
    </location>
</feature>
<keyword evidence="4" id="KW-0804">Transcription</keyword>
<dbReference type="InterPro" id="IPR005119">
    <property type="entry name" value="LysR_subst-bd"/>
</dbReference>
<comment type="caution">
    <text evidence="6">The sequence shown here is derived from an EMBL/GenBank/DDBJ whole genome shotgun (WGS) entry which is preliminary data.</text>
</comment>
<dbReference type="InterPro" id="IPR036390">
    <property type="entry name" value="WH_DNA-bd_sf"/>
</dbReference>
<dbReference type="SUPFAM" id="SSF46785">
    <property type="entry name" value="Winged helix' DNA-binding domain"/>
    <property type="match status" value="1"/>
</dbReference>
<dbReference type="GO" id="GO:0032993">
    <property type="term" value="C:protein-DNA complex"/>
    <property type="evidence" value="ECO:0007669"/>
    <property type="project" value="TreeGrafter"/>
</dbReference>
<dbReference type="SUPFAM" id="SSF53850">
    <property type="entry name" value="Periplasmic binding protein-like II"/>
    <property type="match status" value="1"/>
</dbReference>
<proteinExistence type="inferred from homology"/>
<accession>A0A0A0BIV0</accession>
<dbReference type="PANTHER" id="PTHR30346:SF10">
    <property type="entry name" value="TRANSCRIPTIONAL REGULATOR OF OXIDATIVE STRESS OXYR"/>
    <property type="match status" value="1"/>
</dbReference>
<dbReference type="InterPro" id="IPR000847">
    <property type="entry name" value="LysR_HTH_N"/>
</dbReference>
<evidence type="ECO:0000259" key="5">
    <source>
        <dbReference type="PROSITE" id="PS50931"/>
    </source>
</evidence>
<reference evidence="6 7" key="1">
    <citation type="submission" date="2014-09" db="EMBL/GenBank/DDBJ databases">
        <authorList>
            <person name="Grob C."/>
            <person name="Taubert M."/>
            <person name="Howat A.M."/>
            <person name="Burns O.J."/>
            <person name="Dixon J.L."/>
            <person name="Chen Y."/>
            <person name="Murrell J.C."/>
        </authorList>
    </citation>
    <scope>NUCLEOTIDE SEQUENCE [LARGE SCALE GENOMIC DNA]</scope>
    <source>
        <strain evidence="6">L4</strain>
    </source>
</reference>
<dbReference type="EMBL" id="JRQD01000001">
    <property type="protein sequence ID" value="KGM07891.1"/>
    <property type="molecule type" value="Genomic_DNA"/>
</dbReference>
<dbReference type="Pfam" id="PF03466">
    <property type="entry name" value="LysR_substrate"/>
    <property type="match status" value="1"/>
</dbReference>
<evidence type="ECO:0000256" key="3">
    <source>
        <dbReference type="ARBA" id="ARBA00023125"/>
    </source>
</evidence>
<name>A0A0A0BIV0_9GAMM</name>
<organism evidence="6 7">
    <name type="scientific">Methylophaga thiooxydans</name>
    <dbReference type="NCBI Taxonomy" id="392484"/>
    <lineage>
        <taxon>Bacteria</taxon>
        <taxon>Pseudomonadati</taxon>
        <taxon>Pseudomonadota</taxon>
        <taxon>Gammaproteobacteria</taxon>
        <taxon>Thiotrichales</taxon>
        <taxon>Piscirickettsiaceae</taxon>
        <taxon>Methylophaga</taxon>
    </lineage>
</organism>
<dbReference type="PANTHER" id="PTHR30346">
    <property type="entry name" value="TRANSCRIPTIONAL DUAL REGULATOR HCAR-RELATED"/>
    <property type="match status" value="1"/>
</dbReference>
<dbReference type="GO" id="GO:0003677">
    <property type="term" value="F:DNA binding"/>
    <property type="evidence" value="ECO:0007669"/>
    <property type="project" value="UniProtKB-KW"/>
</dbReference>
<dbReference type="STRING" id="392484.LP43_0308"/>
<dbReference type="FunFam" id="1.10.10.10:FF:000001">
    <property type="entry name" value="LysR family transcriptional regulator"/>
    <property type="match status" value="1"/>
</dbReference>
<dbReference type="InterPro" id="IPR036388">
    <property type="entry name" value="WH-like_DNA-bd_sf"/>
</dbReference>
<protein>
    <submittedName>
        <fullName evidence="6">Hydrogen peroxide-inducible activator</fullName>
    </submittedName>
</protein>
<dbReference type="Pfam" id="PF00126">
    <property type="entry name" value="HTH_1"/>
    <property type="match status" value="1"/>
</dbReference>
<evidence type="ECO:0000313" key="7">
    <source>
        <dbReference type="Proteomes" id="UP000029999"/>
    </source>
</evidence>
<dbReference type="Proteomes" id="UP000029999">
    <property type="component" value="Unassembled WGS sequence"/>
</dbReference>
<comment type="similarity">
    <text evidence="1">Belongs to the LysR transcriptional regulatory family.</text>
</comment>